<dbReference type="InterPro" id="IPR051459">
    <property type="entry name" value="Cytochrome_c-type_DH"/>
</dbReference>
<evidence type="ECO:0000256" key="8">
    <source>
        <dbReference type="ARBA" id="ARBA00023136"/>
    </source>
</evidence>
<gene>
    <name evidence="13" type="ORF">BN961_00369</name>
</gene>
<dbReference type="Gene3D" id="1.10.760.10">
    <property type="entry name" value="Cytochrome c-like domain"/>
    <property type="match status" value="3"/>
</dbReference>
<evidence type="ECO:0000256" key="2">
    <source>
        <dbReference type="ARBA" id="ARBA00022475"/>
    </source>
</evidence>
<keyword evidence="6" id="KW-0677">Repeat</keyword>
<feature type="binding site" description="covalent" evidence="9">
    <location>
        <position position="320"/>
    </location>
    <ligand>
        <name>heme c</name>
        <dbReference type="ChEBI" id="CHEBI:61717"/>
        <label>3</label>
    </ligand>
</feature>
<feature type="chain" id="PRO_5001861454" evidence="11">
    <location>
        <begin position="31"/>
        <end position="421"/>
    </location>
</feature>
<evidence type="ECO:0000256" key="9">
    <source>
        <dbReference type="PIRSR" id="PIRSR000018-50"/>
    </source>
</evidence>
<keyword evidence="4 10" id="KW-0479">Metal-binding</keyword>
<dbReference type="InterPro" id="IPR014353">
    <property type="entry name" value="Membr-bd_ADH_cyt_c"/>
</dbReference>
<proteinExistence type="predicted"/>
<dbReference type="GO" id="GO:0016614">
    <property type="term" value="F:oxidoreductase activity, acting on CH-OH group of donors"/>
    <property type="evidence" value="ECO:0007669"/>
    <property type="project" value="InterPro"/>
</dbReference>
<feature type="binding site" description="covalent" evidence="9">
    <location>
        <position position="323"/>
    </location>
    <ligand>
        <name>heme c</name>
        <dbReference type="ChEBI" id="CHEBI:61717"/>
        <label>3</label>
    </ligand>
</feature>
<evidence type="ECO:0000256" key="5">
    <source>
        <dbReference type="ARBA" id="ARBA00022729"/>
    </source>
</evidence>
<keyword evidence="3 9" id="KW-0349">Heme</keyword>
<keyword evidence="8" id="KW-0472">Membrane</keyword>
<sequence>MRSRVQTAFFVGAICALGGCCGFVMQTANAANADGQSFGEIERGRYLTSAADCFACHTVPNSDKPYAGGRPLETPFGFITSPNITPDQETGIGAWTDDQFVDAVRKGVRADGAHLYPAMPYTSYTKMPRKDVLAIRAYLNTVQPIHNRVVSNTLPFPFNIRVSMAAWKALYFKQGDYKPDPNQSAEWNRGAYLVEGPAHCSACHTPRSLLGGEKSAQYLQGAKLQGWFAPDITNSDKTGLGKWSVDDLIAYLKTGHNRLSAATGPMAEEVTHSTSKLTDDDIKAIAVYLKSVPSRDTSSQPLSTTDPQMVAGQAIYRDVCSACHSLDGKGVSHLFPSLVDSAVAQSNDPTTAIRIILRGARSVATSAEPTSPGMPSFAWQLNDDQIAAVTTYIRNAWGNSASKVSADTVKERKADLKHRQD</sequence>
<dbReference type="PROSITE" id="PS51257">
    <property type="entry name" value="PROKAR_LIPOPROTEIN"/>
    <property type="match status" value="1"/>
</dbReference>
<keyword evidence="7 10" id="KW-0408">Iron</keyword>
<dbReference type="SUPFAM" id="SSF46626">
    <property type="entry name" value="Cytochrome c"/>
    <property type="match status" value="3"/>
</dbReference>
<dbReference type="PANTHER" id="PTHR35008">
    <property type="entry name" value="BLL4482 PROTEIN-RELATED"/>
    <property type="match status" value="1"/>
</dbReference>
<dbReference type="PROSITE" id="PS51007">
    <property type="entry name" value="CYTC"/>
    <property type="match status" value="3"/>
</dbReference>
<feature type="binding site" description="covalent" evidence="9">
    <location>
        <position position="53"/>
    </location>
    <ligand>
        <name>heme c</name>
        <dbReference type="ChEBI" id="CHEBI:61717"/>
        <label>1</label>
    </ligand>
</feature>
<dbReference type="GO" id="GO:0005886">
    <property type="term" value="C:plasma membrane"/>
    <property type="evidence" value="ECO:0007669"/>
    <property type="project" value="UniProtKB-SubCell"/>
</dbReference>
<keyword evidence="14" id="KW-1185">Reference proteome</keyword>
<feature type="domain" description="Cytochrome c" evidence="12">
    <location>
        <begin position="39"/>
        <end position="143"/>
    </location>
</feature>
<organism evidence="13 14">
    <name type="scientific">Afipia felis</name>
    <name type="common">Cat scratch disease bacillus</name>
    <dbReference type="NCBI Taxonomy" id="1035"/>
    <lineage>
        <taxon>Bacteria</taxon>
        <taxon>Pseudomonadati</taxon>
        <taxon>Pseudomonadota</taxon>
        <taxon>Alphaproteobacteria</taxon>
        <taxon>Hyphomicrobiales</taxon>
        <taxon>Nitrobacteraceae</taxon>
        <taxon>Afipia</taxon>
    </lineage>
</organism>
<evidence type="ECO:0000256" key="7">
    <source>
        <dbReference type="ARBA" id="ARBA00023004"/>
    </source>
</evidence>
<feature type="domain" description="Cytochrome c" evidence="12">
    <location>
        <begin position="185"/>
        <end position="293"/>
    </location>
</feature>
<comment type="caution">
    <text evidence="13">The sequence shown here is derived from an EMBL/GenBank/DDBJ whole genome shotgun (WGS) entry which is preliminary data.</text>
</comment>
<accession>A0A090N6K0</accession>
<dbReference type="GO" id="GO:0005506">
    <property type="term" value="F:iron ion binding"/>
    <property type="evidence" value="ECO:0007669"/>
    <property type="project" value="InterPro"/>
</dbReference>
<evidence type="ECO:0000256" key="4">
    <source>
        <dbReference type="ARBA" id="ARBA00022723"/>
    </source>
</evidence>
<feature type="binding site" description="covalent" evidence="9">
    <location>
        <position position="56"/>
    </location>
    <ligand>
        <name>heme c</name>
        <dbReference type="ChEBI" id="CHEBI:61717"/>
        <label>1</label>
    </ligand>
</feature>
<dbReference type="PANTHER" id="PTHR35008:SF8">
    <property type="entry name" value="ALCOHOL DEHYDROGENASE CYTOCHROME C SUBUNIT"/>
    <property type="match status" value="1"/>
</dbReference>
<feature type="domain" description="Cytochrome c" evidence="12">
    <location>
        <begin position="307"/>
        <end position="397"/>
    </location>
</feature>
<name>A0A090N6K0_AFIFE</name>
<evidence type="ECO:0000256" key="10">
    <source>
        <dbReference type="PIRSR" id="PIRSR000018-51"/>
    </source>
</evidence>
<dbReference type="Proteomes" id="UP000035762">
    <property type="component" value="Unassembled WGS sequence"/>
</dbReference>
<comment type="cofactor">
    <cofactor evidence="9">
        <name>heme c</name>
        <dbReference type="ChEBI" id="CHEBI:61717"/>
    </cofactor>
    <text evidence="9">Binds 3 heme c groups covalently per subunit.</text>
</comment>
<dbReference type="EMBL" id="CCAZ020000001">
    <property type="protein sequence ID" value="CEG06988.1"/>
    <property type="molecule type" value="Genomic_DNA"/>
</dbReference>
<feature type="binding site" description="axial binding residue" evidence="10">
    <location>
        <position position="57"/>
    </location>
    <ligand>
        <name>heme c</name>
        <dbReference type="ChEBI" id="CHEBI:61717"/>
        <label>1</label>
    </ligand>
    <ligandPart>
        <name>Fe</name>
        <dbReference type="ChEBI" id="CHEBI:18248"/>
    </ligandPart>
</feature>
<feature type="signal peptide" evidence="11">
    <location>
        <begin position="1"/>
        <end position="30"/>
    </location>
</feature>
<dbReference type="OrthoDB" id="9811281at2"/>
<feature type="binding site" description="covalent" evidence="9">
    <location>
        <position position="200"/>
    </location>
    <ligand>
        <name>heme c</name>
        <dbReference type="ChEBI" id="CHEBI:61717"/>
        <label>2</label>
    </ligand>
</feature>
<dbReference type="STRING" id="1035.BN961_00369"/>
<evidence type="ECO:0000256" key="3">
    <source>
        <dbReference type="ARBA" id="ARBA00022617"/>
    </source>
</evidence>
<evidence type="ECO:0000256" key="6">
    <source>
        <dbReference type="ARBA" id="ARBA00022737"/>
    </source>
</evidence>
<keyword evidence="2" id="KW-1003">Cell membrane</keyword>
<evidence type="ECO:0000313" key="13">
    <source>
        <dbReference type="EMBL" id="CEG06988.1"/>
    </source>
</evidence>
<dbReference type="InterPro" id="IPR036909">
    <property type="entry name" value="Cyt_c-like_dom_sf"/>
</dbReference>
<evidence type="ECO:0000313" key="14">
    <source>
        <dbReference type="Proteomes" id="UP000035762"/>
    </source>
</evidence>
<feature type="binding site" description="axial binding residue" evidence="10">
    <location>
        <position position="204"/>
    </location>
    <ligand>
        <name>heme c</name>
        <dbReference type="ChEBI" id="CHEBI:61717"/>
        <label>2</label>
    </ligand>
    <ligandPart>
        <name>Fe</name>
        <dbReference type="ChEBI" id="CHEBI:18248"/>
    </ligandPart>
</feature>
<evidence type="ECO:0000256" key="11">
    <source>
        <dbReference type="SAM" id="SignalP"/>
    </source>
</evidence>
<comment type="subcellular location">
    <subcellularLocation>
        <location evidence="1">Cell membrane</location>
    </subcellularLocation>
</comment>
<dbReference type="AlphaFoldDB" id="A0A090N6K0"/>
<dbReference type="PIRSF" id="PIRSF000018">
    <property type="entry name" value="Mb_ADH_cyt_c"/>
    <property type="match status" value="1"/>
</dbReference>
<reference evidence="13 14" key="1">
    <citation type="journal article" date="2014" name="Genome Announc.">
        <title>Genome Sequence of Afipia felis Strain 76713, Isolated in Hospital Water Using an Amoeba Co-Culture Procedure.</title>
        <authorList>
            <person name="Benamar S."/>
            <person name="La Scola B."/>
            <person name="Croce O."/>
        </authorList>
    </citation>
    <scope>NUCLEOTIDE SEQUENCE [LARGE SCALE GENOMIC DNA]</scope>
    <source>
        <strain evidence="13 14">76713</strain>
    </source>
</reference>
<dbReference type="InterPro" id="IPR009056">
    <property type="entry name" value="Cyt_c-like_dom"/>
</dbReference>
<dbReference type="Pfam" id="PF00034">
    <property type="entry name" value="Cytochrom_C"/>
    <property type="match status" value="3"/>
</dbReference>
<dbReference type="GO" id="GO:0009055">
    <property type="term" value="F:electron transfer activity"/>
    <property type="evidence" value="ECO:0007669"/>
    <property type="project" value="InterPro"/>
</dbReference>
<dbReference type="GO" id="GO:0020037">
    <property type="term" value="F:heme binding"/>
    <property type="evidence" value="ECO:0007669"/>
    <property type="project" value="InterPro"/>
</dbReference>
<evidence type="ECO:0000256" key="1">
    <source>
        <dbReference type="ARBA" id="ARBA00004236"/>
    </source>
</evidence>
<evidence type="ECO:0000259" key="12">
    <source>
        <dbReference type="PROSITE" id="PS51007"/>
    </source>
</evidence>
<protein>
    <submittedName>
        <fullName evidence="13">Gluconate 2-dehydrogenase cytochrome c subunit</fullName>
    </submittedName>
</protein>
<keyword evidence="5 11" id="KW-0732">Signal</keyword>
<feature type="binding site" description="covalent" evidence="9">
    <location>
        <position position="203"/>
    </location>
    <ligand>
        <name>heme c</name>
        <dbReference type="ChEBI" id="CHEBI:61717"/>
        <label>2</label>
    </ligand>
</feature>
<feature type="binding site" description="axial binding residue" evidence="10">
    <location>
        <position position="324"/>
    </location>
    <ligand>
        <name>heme c</name>
        <dbReference type="ChEBI" id="CHEBI:61717"/>
        <label>3</label>
    </ligand>
    <ligandPart>
        <name>Fe</name>
        <dbReference type="ChEBI" id="CHEBI:18248"/>
    </ligandPart>
</feature>